<dbReference type="Proteomes" id="UP001160148">
    <property type="component" value="Unassembled WGS sequence"/>
</dbReference>
<comment type="caution">
    <text evidence="2">The sequence shown here is derived from an EMBL/GenBank/DDBJ whole genome shotgun (WGS) entry which is preliminary data.</text>
</comment>
<organism evidence="2 3">
    <name type="scientific">Macrosiphum euphorbiae</name>
    <name type="common">potato aphid</name>
    <dbReference type="NCBI Taxonomy" id="13131"/>
    <lineage>
        <taxon>Eukaryota</taxon>
        <taxon>Metazoa</taxon>
        <taxon>Ecdysozoa</taxon>
        <taxon>Arthropoda</taxon>
        <taxon>Hexapoda</taxon>
        <taxon>Insecta</taxon>
        <taxon>Pterygota</taxon>
        <taxon>Neoptera</taxon>
        <taxon>Paraneoptera</taxon>
        <taxon>Hemiptera</taxon>
        <taxon>Sternorrhyncha</taxon>
        <taxon>Aphidomorpha</taxon>
        <taxon>Aphidoidea</taxon>
        <taxon>Aphididae</taxon>
        <taxon>Macrosiphini</taxon>
        <taxon>Macrosiphum</taxon>
    </lineage>
</organism>
<sequence length="305" mass="34943">MHSPPKSLVHQPFINWKDAIEYFKIHESNEYHKFSMAKVTEFLKIVDKKQNDVYIQLHKRNESEIKRNRDILKVIIKTVILCGRQGLAVRGGHDSGTLDLNFPLHNDGNFRALLRYRIDSGDDLFLNNIKSCADETTDVSRVEQFSLCIRYFDADVNKIREYFLQFVPVHSTTRIELAKTIISTLSALGLNLQHMRGQGYDGAANMGGVFRGVQALILKEYPKALYTHCFSHCLNLCLNDASIAQQIRNTLNIIQEVSSSFRMSAKRSHILNTKLESKPFSGLKNIVKPDGLKDMKLFQYLSMVF</sequence>
<evidence type="ECO:0000259" key="1">
    <source>
        <dbReference type="Pfam" id="PF14291"/>
    </source>
</evidence>
<protein>
    <recommendedName>
        <fullName evidence="1">DUF4371 domain-containing protein</fullName>
    </recommendedName>
</protein>
<keyword evidence="3" id="KW-1185">Reference proteome</keyword>
<proteinExistence type="predicted"/>
<dbReference type="InterPro" id="IPR012337">
    <property type="entry name" value="RNaseH-like_sf"/>
</dbReference>
<evidence type="ECO:0000313" key="3">
    <source>
        <dbReference type="Proteomes" id="UP001160148"/>
    </source>
</evidence>
<dbReference type="EMBL" id="CARXXK010000002">
    <property type="protein sequence ID" value="CAI6356344.1"/>
    <property type="molecule type" value="Genomic_DNA"/>
</dbReference>
<dbReference type="AlphaFoldDB" id="A0AAV0WK46"/>
<dbReference type="PANTHER" id="PTHR45749:SF21">
    <property type="entry name" value="DUF4371 DOMAIN-CONTAINING PROTEIN"/>
    <property type="match status" value="1"/>
</dbReference>
<reference evidence="2 3" key="1">
    <citation type="submission" date="2023-01" db="EMBL/GenBank/DDBJ databases">
        <authorList>
            <person name="Whitehead M."/>
        </authorList>
    </citation>
    <scope>NUCLEOTIDE SEQUENCE [LARGE SCALE GENOMIC DNA]</scope>
</reference>
<evidence type="ECO:0000313" key="2">
    <source>
        <dbReference type="EMBL" id="CAI6356344.1"/>
    </source>
</evidence>
<name>A0AAV0WK46_9HEMI</name>
<feature type="domain" description="DUF4371" evidence="1">
    <location>
        <begin position="133"/>
        <end position="212"/>
    </location>
</feature>
<accession>A0AAV0WK46</accession>
<gene>
    <name evidence="2" type="ORF">MEUPH1_LOCUS12085</name>
</gene>
<dbReference type="SUPFAM" id="SSF53098">
    <property type="entry name" value="Ribonuclease H-like"/>
    <property type="match status" value="1"/>
</dbReference>
<dbReference type="InterPro" id="IPR025398">
    <property type="entry name" value="DUF4371"/>
</dbReference>
<dbReference type="Pfam" id="PF14291">
    <property type="entry name" value="DUF4371"/>
    <property type="match status" value="1"/>
</dbReference>
<dbReference type="PANTHER" id="PTHR45749">
    <property type="match status" value="1"/>
</dbReference>